<proteinExistence type="predicted"/>
<accession>A0A0B6XVG7</accession>
<name>A0A0B6XVG7_9EUPU</name>
<reference evidence="1" key="1">
    <citation type="submission" date="2014-12" db="EMBL/GenBank/DDBJ databases">
        <title>Insight into the proteome of Arion vulgaris.</title>
        <authorList>
            <person name="Aradska J."/>
            <person name="Bulat T."/>
            <person name="Smidak R."/>
            <person name="Sarate P."/>
            <person name="Gangsoo J."/>
            <person name="Sialana F."/>
            <person name="Bilban M."/>
            <person name="Lubec G."/>
        </authorList>
    </citation>
    <scope>NUCLEOTIDE SEQUENCE</scope>
    <source>
        <tissue evidence="1">Skin</tissue>
    </source>
</reference>
<dbReference type="AlphaFoldDB" id="A0A0B6XVG7"/>
<organism evidence="1">
    <name type="scientific">Arion vulgaris</name>
    <dbReference type="NCBI Taxonomy" id="1028688"/>
    <lineage>
        <taxon>Eukaryota</taxon>
        <taxon>Metazoa</taxon>
        <taxon>Spiralia</taxon>
        <taxon>Lophotrochozoa</taxon>
        <taxon>Mollusca</taxon>
        <taxon>Gastropoda</taxon>
        <taxon>Heterobranchia</taxon>
        <taxon>Euthyneura</taxon>
        <taxon>Panpulmonata</taxon>
        <taxon>Eupulmonata</taxon>
        <taxon>Stylommatophora</taxon>
        <taxon>Helicina</taxon>
        <taxon>Arionoidea</taxon>
        <taxon>Arionidae</taxon>
        <taxon>Arion</taxon>
    </lineage>
</organism>
<evidence type="ECO:0000313" key="1">
    <source>
        <dbReference type="EMBL" id="CEK47506.1"/>
    </source>
</evidence>
<sequence length="108" mass="12409">MTPINIDTIEEEGSFVRSGSRIYDTQKSLDLARLKPLDFDYQSNVKISQTRVGGHPHRLDSFVPETRGRDIDVKHERWYNPSSKFGSRGAGYSILENSEEYFVDLNPE</sequence>
<feature type="non-terminal residue" evidence="1">
    <location>
        <position position="108"/>
    </location>
</feature>
<dbReference type="EMBL" id="HACG01000641">
    <property type="protein sequence ID" value="CEK47506.1"/>
    <property type="molecule type" value="Transcribed_RNA"/>
</dbReference>
<gene>
    <name evidence="1" type="primary">ORF1518</name>
</gene>
<protein>
    <submittedName>
        <fullName evidence="1">Uncharacterized protein</fullName>
    </submittedName>
</protein>